<comment type="caution">
    <text evidence="3">The sequence shown here is derived from an EMBL/GenBank/DDBJ whole genome shotgun (WGS) entry which is preliminary data.</text>
</comment>
<dbReference type="AlphaFoldDB" id="A0A1V8S7I6"/>
<keyword evidence="4" id="KW-1185">Reference proteome</keyword>
<evidence type="ECO:0000313" key="4">
    <source>
        <dbReference type="Proteomes" id="UP000192596"/>
    </source>
</evidence>
<feature type="compositionally biased region" description="Basic and acidic residues" evidence="2">
    <location>
        <begin position="56"/>
        <end position="74"/>
    </location>
</feature>
<protein>
    <submittedName>
        <fullName evidence="3">Uncharacterized protein</fullName>
    </submittedName>
</protein>
<sequence>PTSAENLTANASQYEDQPDGEVNTDITPPPGREPAVHENQYEHTTRDVSNSARRTPQREDRASANLSRELKETLETQTSETGNIGHGEFQDSDTAHNTLQAENQVLRTENDCLKRDLAEARIKLDEDARTIRGLEEKIRLLELQRQVSQESPDMPREAGNFFERSHSDVSSIGALTLSQEQFYTPSSSHDINPIRISPDYFSDPATPTPLQTDAASTGYAVLRHFSVDAINLTSPSGAVYDSASAHANAHFSIEASVERGDTGQRFAASEVSNTPRHPHASEDETPQRQPTPSRGSVPQGSLKRKRVLTGACASIERPSKRQLLVPDEQEALAQRFASPSPPTQLITPSDTTAERSRKRKRQAKLKKTFKASMKLKKMIELNAMNRLSSLLICIMLPLDVKNTAETTLKPAKKLKAMLKPMGMRYLVLQLKRVAVQRGKKIAQVKLRHLNVTYAALRQKIAEEKEITYLDELRDVYHCVHCILDRLDLAWHGLHMLLALFLHVRTNHRVTVRIPMKKLIPIFAVATRPAGIELLSRELNKPEFSGPCLRFLHSLLARAKLSNEPELRFPSPLERLEEWYGSGVP</sequence>
<feature type="compositionally biased region" description="Polar residues" evidence="2">
    <location>
        <begin position="287"/>
        <end position="299"/>
    </location>
</feature>
<keyword evidence="1" id="KW-0175">Coiled coil</keyword>
<dbReference type="EMBL" id="NAJO01000177">
    <property type="protein sequence ID" value="OQN95106.1"/>
    <property type="molecule type" value="Genomic_DNA"/>
</dbReference>
<feature type="compositionally biased region" description="Polar residues" evidence="2">
    <location>
        <begin position="1"/>
        <end position="15"/>
    </location>
</feature>
<dbReference type="OrthoDB" id="3910765at2759"/>
<organism evidence="3 4">
    <name type="scientific">Cryoendolithus antarcticus</name>
    <dbReference type="NCBI Taxonomy" id="1507870"/>
    <lineage>
        <taxon>Eukaryota</taxon>
        <taxon>Fungi</taxon>
        <taxon>Dikarya</taxon>
        <taxon>Ascomycota</taxon>
        <taxon>Pezizomycotina</taxon>
        <taxon>Dothideomycetes</taxon>
        <taxon>Dothideomycetidae</taxon>
        <taxon>Cladosporiales</taxon>
        <taxon>Cladosporiaceae</taxon>
        <taxon>Cryoendolithus</taxon>
    </lineage>
</organism>
<evidence type="ECO:0000256" key="1">
    <source>
        <dbReference type="SAM" id="Coils"/>
    </source>
</evidence>
<dbReference type="STRING" id="1507870.A0A1V8S7I6"/>
<dbReference type="Proteomes" id="UP000192596">
    <property type="component" value="Unassembled WGS sequence"/>
</dbReference>
<reference evidence="4" key="1">
    <citation type="submission" date="2017-03" db="EMBL/GenBank/DDBJ databases">
        <title>Genomes of endolithic fungi from Antarctica.</title>
        <authorList>
            <person name="Coleine C."/>
            <person name="Masonjones S."/>
            <person name="Stajich J.E."/>
        </authorList>
    </citation>
    <scope>NUCLEOTIDE SEQUENCE [LARGE SCALE GENOMIC DNA]</scope>
    <source>
        <strain evidence="4">CCFEE 5527</strain>
    </source>
</reference>
<feature type="compositionally biased region" description="Basic and acidic residues" evidence="2">
    <location>
        <begin position="34"/>
        <end position="46"/>
    </location>
</feature>
<dbReference type="InParanoid" id="A0A1V8S7I6"/>
<evidence type="ECO:0000313" key="3">
    <source>
        <dbReference type="EMBL" id="OQN95106.1"/>
    </source>
</evidence>
<evidence type="ECO:0000256" key="2">
    <source>
        <dbReference type="SAM" id="MobiDB-lite"/>
    </source>
</evidence>
<accession>A0A1V8S7I6</accession>
<name>A0A1V8S7I6_9PEZI</name>
<proteinExistence type="predicted"/>
<feature type="non-terminal residue" evidence="3">
    <location>
        <position position="1"/>
    </location>
</feature>
<gene>
    <name evidence="3" type="ORF">B0A48_18815</name>
</gene>
<feature type="region of interest" description="Disordered" evidence="2">
    <location>
        <begin position="334"/>
        <end position="364"/>
    </location>
</feature>
<feature type="region of interest" description="Disordered" evidence="2">
    <location>
        <begin position="268"/>
        <end position="305"/>
    </location>
</feature>
<feature type="region of interest" description="Disordered" evidence="2">
    <location>
        <begin position="1"/>
        <end position="91"/>
    </location>
</feature>
<feature type="coiled-coil region" evidence="1">
    <location>
        <begin position="96"/>
        <end position="151"/>
    </location>
</feature>